<dbReference type="SUPFAM" id="SSF47413">
    <property type="entry name" value="lambda repressor-like DNA-binding domains"/>
    <property type="match status" value="1"/>
</dbReference>
<dbReference type="Gene3D" id="1.10.260.40">
    <property type="entry name" value="lambda repressor-like DNA-binding domains"/>
    <property type="match status" value="1"/>
</dbReference>
<evidence type="ECO:0000256" key="1">
    <source>
        <dbReference type="SAM" id="MobiDB-lite"/>
    </source>
</evidence>
<evidence type="ECO:0000259" key="2">
    <source>
        <dbReference type="PROSITE" id="PS50943"/>
    </source>
</evidence>
<feature type="region of interest" description="Disordered" evidence="1">
    <location>
        <begin position="1"/>
        <end position="22"/>
    </location>
</feature>
<feature type="domain" description="HTH cro/C1-type" evidence="2">
    <location>
        <begin position="33"/>
        <end position="86"/>
    </location>
</feature>
<dbReference type="AlphaFoldDB" id="A0A4S8Q3H1"/>
<dbReference type="SMART" id="SM00530">
    <property type="entry name" value="HTH_XRE"/>
    <property type="match status" value="1"/>
</dbReference>
<dbReference type="GO" id="GO:0003677">
    <property type="term" value="F:DNA binding"/>
    <property type="evidence" value="ECO:0007669"/>
    <property type="project" value="InterPro"/>
</dbReference>
<accession>A0A4S8Q3H1</accession>
<dbReference type="InterPro" id="IPR001387">
    <property type="entry name" value="Cro/C1-type_HTH"/>
</dbReference>
<organism evidence="3 4">
    <name type="scientific">Rhizobium rosettiformans W3</name>
    <dbReference type="NCBI Taxonomy" id="538378"/>
    <lineage>
        <taxon>Bacteria</taxon>
        <taxon>Pseudomonadati</taxon>
        <taxon>Pseudomonadota</taxon>
        <taxon>Alphaproteobacteria</taxon>
        <taxon>Hyphomicrobiales</taxon>
        <taxon>Rhizobiaceae</taxon>
        <taxon>Rhizobium/Agrobacterium group</taxon>
        <taxon>Rhizobium</taxon>
    </lineage>
</organism>
<name>A0A4S8Q3H1_9HYPH</name>
<dbReference type="Proteomes" id="UP000307378">
    <property type="component" value="Unassembled WGS sequence"/>
</dbReference>
<dbReference type="PROSITE" id="PS50943">
    <property type="entry name" value="HTH_CROC1"/>
    <property type="match status" value="1"/>
</dbReference>
<sequence length="250" mass="27933">MNTYTDWKSFMPSQDRPTDIPTPPPLDTVAYFVRACRNLRNWKVSTLADFAAVSVSTVERVERAEKVGEEALDKIAAALGREKGAFYAPRIPLVPEKAFEALVETYGYMEEVAVAPMNTQRAVREAARCDGILLHSPEVPEVYDDDISTLREWIDLASFVLCEEIECADEEPSRRKLYKDILGYVSEMERRGLTVLSGVMTSKQPNDNGHKVAIISVTPKLSDPGAIKRTSIFVDSRIIAPSNMTLPDFD</sequence>
<comment type="caution">
    <text evidence="3">The sequence shown here is derived from an EMBL/GenBank/DDBJ whole genome shotgun (WGS) entry which is preliminary data.</text>
</comment>
<dbReference type="InterPro" id="IPR010982">
    <property type="entry name" value="Lambda_DNA-bd_dom_sf"/>
</dbReference>
<proteinExistence type="predicted"/>
<gene>
    <name evidence="3" type="ORF">FAA86_13635</name>
</gene>
<protein>
    <submittedName>
        <fullName evidence="3">Helix-turn-helix transcriptional regulator</fullName>
    </submittedName>
</protein>
<reference evidence="3 4" key="1">
    <citation type="submission" date="2019-04" db="EMBL/GenBank/DDBJ databases">
        <title>genome sequence of strain W3.</title>
        <authorList>
            <person name="Gao J."/>
            <person name="Sun J."/>
        </authorList>
    </citation>
    <scope>NUCLEOTIDE SEQUENCE [LARGE SCALE GENOMIC DNA]</scope>
    <source>
        <strain evidence="3 4">W3</strain>
    </source>
</reference>
<evidence type="ECO:0000313" key="4">
    <source>
        <dbReference type="Proteomes" id="UP000307378"/>
    </source>
</evidence>
<dbReference type="RefSeq" id="WP_136541414.1">
    <property type="nucleotide sequence ID" value="NZ_STGU01000007.1"/>
</dbReference>
<evidence type="ECO:0000313" key="3">
    <source>
        <dbReference type="EMBL" id="THV34724.1"/>
    </source>
</evidence>
<dbReference type="CDD" id="cd00093">
    <property type="entry name" value="HTH_XRE"/>
    <property type="match status" value="1"/>
</dbReference>
<dbReference type="EMBL" id="STGU01000007">
    <property type="protein sequence ID" value="THV34724.1"/>
    <property type="molecule type" value="Genomic_DNA"/>
</dbReference>